<accession>A0ACC5REM9</accession>
<dbReference type="Proteomes" id="UP000616151">
    <property type="component" value="Unassembled WGS sequence"/>
</dbReference>
<protein>
    <submittedName>
        <fullName evidence="1">6-phosphogluconolactonase</fullName>
        <ecNumber evidence="1">3.1.1.31</ecNumber>
    </submittedName>
</protein>
<evidence type="ECO:0000313" key="1">
    <source>
        <dbReference type="EMBL" id="MBK1871068.1"/>
    </source>
</evidence>
<comment type="caution">
    <text evidence="1">The sequence shown here is derived from an EMBL/GenBank/DDBJ whole genome shotgun (WGS) entry which is preliminary data.</text>
</comment>
<keyword evidence="1" id="KW-0378">Hydrolase</keyword>
<dbReference type="EC" id="3.1.1.31" evidence="1"/>
<gene>
    <name evidence="1" type="primary">pgl</name>
    <name evidence="1" type="ORF">JHL16_32175</name>
</gene>
<sequence>MIAERKLFESKKKLAMGLAADVAAYLSNAITDRGKALLAVSGGTTPTLFFNFLARAKIDWAHVTVTLVDERCVPETDERSNAKLVRENLLEANAAAAKFVPLFGKGNADKLGPFDVVILGMGNDGHTASFFPGGDHLAEALELEGSKRILTMSAPGVPEKRLTFTLPVLLDSGFLALHIEGAEKQKTLATAEGPGPVKDMPIRAVLRAREPVVLYWCP</sequence>
<name>A0ACC5REM9_9HYPH</name>
<reference evidence="1" key="1">
    <citation type="submission" date="2021-01" db="EMBL/GenBank/DDBJ databases">
        <authorList>
            <person name="Sun Q."/>
        </authorList>
    </citation>
    <scope>NUCLEOTIDE SEQUENCE</scope>
    <source>
        <strain evidence="1">YIM B02566</strain>
    </source>
</reference>
<organism evidence="1 2">
    <name type="scientific">Taklimakanibacter albus</name>
    <dbReference type="NCBI Taxonomy" id="2800327"/>
    <lineage>
        <taxon>Bacteria</taxon>
        <taxon>Pseudomonadati</taxon>
        <taxon>Pseudomonadota</taxon>
        <taxon>Alphaproteobacteria</taxon>
        <taxon>Hyphomicrobiales</taxon>
        <taxon>Aestuariivirgaceae</taxon>
        <taxon>Taklimakanibacter</taxon>
    </lineage>
</organism>
<evidence type="ECO:0000313" key="2">
    <source>
        <dbReference type="Proteomes" id="UP000616151"/>
    </source>
</evidence>
<proteinExistence type="predicted"/>
<keyword evidence="2" id="KW-1185">Reference proteome</keyword>
<dbReference type="EMBL" id="JAENHL010000008">
    <property type="protein sequence ID" value="MBK1871068.1"/>
    <property type="molecule type" value="Genomic_DNA"/>
</dbReference>